<dbReference type="PANTHER" id="PTHR11485:SF29">
    <property type="entry name" value="TRANSFERRIN 2"/>
    <property type="match status" value="1"/>
</dbReference>
<dbReference type="PRINTS" id="PR00422">
    <property type="entry name" value="TRANSFERRIN"/>
</dbReference>
<dbReference type="Gene3D" id="3.40.190.10">
    <property type="entry name" value="Periplasmic binding protein-like II"/>
    <property type="match status" value="1"/>
</dbReference>
<dbReference type="PROSITE" id="PS51408">
    <property type="entry name" value="TRANSFERRIN_LIKE_4"/>
    <property type="match status" value="1"/>
</dbReference>
<dbReference type="Pfam" id="PF00405">
    <property type="entry name" value="Transferrin"/>
    <property type="match status" value="1"/>
</dbReference>
<protein>
    <recommendedName>
        <fullName evidence="2">Transferrin-like domain-containing protein</fullName>
    </recommendedName>
</protein>
<feature type="domain" description="Transferrin-like" evidence="2">
    <location>
        <begin position="1"/>
        <end position="168"/>
    </location>
</feature>
<comment type="caution">
    <text evidence="3">The sequence shown here is derived from an EMBL/GenBank/DDBJ whole genome shotgun (WGS) entry which is preliminary data.</text>
</comment>
<evidence type="ECO:0000259" key="2">
    <source>
        <dbReference type="PROSITE" id="PS51408"/>
    </source>
</evidence>
<dbReference type="PANTHER" id="PTHR11485">
    <property type="entry name" value="TRANSFERRIN"/>
    <property type="match status" value="1"/>
</dbReference>
<proteinExistence type="predicted"/>
<keyword evidence="4" id="KW-1185">Reference proteome</keyword>
<evidence type="ECO:0000313" key="4">
    <source>
        <dbReference type="Proteomes" id="UP001162162"/>
    </source>
</evidence>
<name>A0AAV8XT70_9CUCU</name>
<evidence type="ECO:0000256" key="1">
    <source>
        <dbReference type="SAM" id="MobiDB-lite"/>
    </source>
</evidence>
<dbReference type="GO" id="GO:0005769">
    <property type="term" value="C:early endosome"/>
    <property type="evidence" value="ECO:0007669"/>
    <property type="project" value="TreeGrafter"/>
</dbReference>
<dbReference type="InterPro" id="IPR001156">
    <property type="entry name" value="Transferrin-like_dom"/>
</dbReference>
<organism evidence="3 4">
    <name type="scientific">Aromia moschata</name>
    <dbReference type="NCBI Taxonomy" id="1265417"/>
    <lineage>
        <taxon>Eukaryota</taxon>
        <taxon>Metazoa</taxon>
        <taxon>Ecdysozoa</taxon>
        <taxon>Arthropoda</taxon>
        <taxon>Hexapoda</taxon>
        <taxon>Insecta</taxon>
        <taxon>Pterygota</taxon>
        <taxon>Neoptera</taxon>
        <taxon>Endopterygota</taxon>
        <taxon>Coleoptera</taxon>
        <taxon>Polyphaga</taxon>
        <taxon>Cucujiformia</taxon>
        <taxon>Chrysomeloidea</taxon>
        <taxon>Cerambycidae</taxon>
        <taxon>Cerambycinae</taxon>
        <taxon>Callichromatini</taxon>
        <taxon>Aromia</taxon>
    </lineage>
</organism>
<dbReference type="EMBL" id="JAPWTK010000389">
    <property type="protein sequence ID" value="KAJ8941072.1"/>
    <property type="molecule type" value="Genomic_DNA"/>
</dbReference>
<dbReference type="SUPFAM" id="SSF53850">
    <property type="entry name" value="Periplasmic binding protein-like II"/>
    <property type="match status" value="1"/>
</dbReference>
<dbReference type="AlphaFoldDB" id="A0AAV8XT70"/>
<dbReference type="GO" id="GO:0005615">
    <property type="term" value="C:extracellular space"/>
    <property type="evidence" value="ECO:0007669"/>
    <property type="project" value="TreeGrafter"/>
</dbReference>
<accession>A0AAV8XT70</accession>
<gene>
    <name evidence="3" type="ORF">NQ318_003253</name>
</gene>
<feature type="compositionally biased region" description="Polar residues" evidence="1">
    <location>
        <begin position="119"/>
        <end position="134"/>
    </location>
</feature>
<dbReference type="GO" id="GO:0006826">
    <property type="term" value="P:iron ion transport"/>
    <property type="evidence" value="ECO:0007669"/>
    <property type="project" value="TreeGrafter"/>
</dbReference>
<feature type="region of interest" description="Disordered" evidence="1">
    <location>
        <begin position="111"/>
        <end position="134"/>
    </location>
</feature>
<evidence type="ECO:0000313" key="3">
    <source>
        <dbReference type="EMBL" id="KAJ8941072.1"/>
    </source>
</evidence>
<dbReference type="GO" id="GO:0005886">
    <property type="term" value="C:plasma membrane"/>
    <property type="evidence" value="ECO:0007669"/>
    <property type="project" value="TreeGrafter"/>
</dbReference>
<sequence length="241" mass="27321">MCDLCHGSSFRYCRRDASEDYYGHTGAFRCLVEGGGQVAFVKHTTVTENTGGKKREWWARDNLNDDFELLCPDELNNSQDDIENIELDEETSSLDNREEIANTYCTTLSIKSENHRENTSSPRGQDSQNGDLVADGSNQQYIDVLLAEYVTLPLLKTDRPDRFHPDIASGGLVRPVEPISKLLQHLVGTEMSSANASMDFLQHHRHPRSWQQNLFPWLPSLFSQFLTRVPCSTARESHCAQ</sequence>
<dbReference type="Proteomes" id="UP001162162">
    <property type="component" value="Unassembled WGS sequence"/>
</dbReference>
<reference evidence="3" key="1">
    <citation type="journal article" date="2023" name="Insect Mol. Biol.">
        <title>Genome sequencing provides insights into the evolution of gene families encoding plant cell wall-degrading enzymes in longhorned beetles.</title>
        <authorList>
            <person name="Shin N.R."/>
            <person name="Okamura Y."/>
            <person name="Kirsch R."/>
            <person name="Pauchet Y."/>
        </authorList>
    </citation>
    <scope>NUCLEOTIDE SEQUENCE</scope>
    <source>
        <strain evidence="3">AMC_N1</strain>
    </source>
</reference>
<dbReference type="GO" id="GO:0055037">
    <property type="term" value="C:recycling endosome"/>
    <property type="evidence" value="ECO:0007669"/>
    <property type="project" value="TreeGrafter"/>
</dbReference>